<feature type="domain" description="HTH marR-type" evidence="1">
    <location>
        <begin position="3"/>
        <end position="96"/>
    </location>
</feature>
<dbReference type="InterPro" id="IPR036390">
    <property type="entry name" value="WH_DNA-bd_sf"/>
</dbReference>
<keyword evidence="3" id="KW-1185">Reference proteome</keyword>
<sequence length="98" mass="10948">MNEQAGKLGFLTSHARVLLVIARAPASRLRDIAAACHVTRTALSIATDLEQAGYLRRERDGRRTRYILNRDGTLRHPAEAHVAVEDLLELFTPHDSPH</sequence>
<evidence type="ECO:0000259" key="1">
    <source>
        <dbReference type="SMART" id="SM00347"/>
    </source>
</evidence>
<organism evidence="2 3">
    <name type="scientific">Streptomyces bottropensis</name>
    <dbReference type="NCBI Taxonomy" id="42235"/>
    <lineage>
        <taxon>Bacteria</taxon>
        <taxon>Bacillati</taxon>
        <taxon>Actinomycetota</taxon>
        <taxon>Actinomycetes</taxon>
        <taxon>Kitasatosporales</taxon>
        <taxon>Streptomycetaceae</taxon>
        <taxon>Streptomyces</taxon>
    </lineage>
</organism>
<dbReference type="InterPro" id="IPR000835">
    <property type="entry name" value="HTH_MarR-typ"/>
</dbReference>
<dbReference type="SUPFAM" id="SSF46785">
    <property type="entry name" value="Winged helix' DNA-binding domain"/>
    <property type="match status" value="1"/>
</dbReference>
<accession>A0ABU8AZV5</accession>
<dbReference type="SMART" id="SM00347">
    <property type="entry name" value="HTH_MARR"/>
    <property type="match status" value="1"/>
</dbReference>
<evidence type="ECO:0000313" key="2">
    <source>
        <dbReference type="EMBL" id="MEH0638720.1"/>
    </source>
</evidence>
<dbReference type="Gene3D" id="1.10.10.10">
    <property type="entry name" value="Winged helix-like DNA-binding domain superfamily/Winged helix DNA-binding domain"/>
    <property type="match status" value="1"/>
</dbReference>
<dbReference type="RefSeq" id="WP_334661354.1">
    <property type="nucleotide sequence ID" value="NZ_JARULZ010000002.1"/>
</dbReference>
<proteinExistence type="predicted"/>
<dbReference type="Proteomes" id="UP001310290">
    <property type="component" value="Unassembled WGS sequence"/>
</dbReference>
<comment type="caution">
    <text evidence="2">The sequence shown here is derived from an EMBL/GenBank/DDBJ whole genome shotgun (WGS) entry which is preliminary data.</text>
</comment>
<reference evidence="2" key="1">
    <citation type="submission" date="2023-04" db="EMBL/GenBank/DDBJ databases">
        <title>Genomic diversity of scab-causing Streptomyces spp. in the province of Quebec, Canada.</title>
        <authorList>
            <person name="Biessy A."/>
            <person name="Cadieux M."/>
            <person name="Ciotola M."/>
            <person name="Filion M."/>
        </authorList>
    </citation>
    <scope>NUCLEOTIDE SEQUENCE</scope>
    <source>
        <strain evidence="2">B21-115</strain>
    </source>
</reference>
<gene>
    <name evidence="2" type="ORF">QBA35_36615</name>
</gene>
<evidence type="ECO:0000313" key="3">
    <source>
        <dbReference type="Proteomes" id="UP001310290"/>
    </source>
</evidence>
<name>A0ABU8AZV5_9ACTN</name>
<dbReference type="Pfam" id="PF12802">
    <property type="entry name" value="MarR_2"/>
    <property type="match status" value="1"/>
</dbReference>
<dbReference type="EMBL" id="JARULZ010000002">
    <property type="protein sequence ID" value="MEH0638720.1"/>
    <property type="molecule type" value="Genomic_DNA"/>
</dbReference>
<dbReference type="InterPro" id="IPR036388">
    <property type="entry name" value="WH-like_DNA-bd_sf"/>
</dbReference>
<protein>
    <submittedName>
        <fullName evidence="2">Helix-turn-helix domain-containing protein</fullName>
    </submittedName>
</protein>